<evidence type="ECO:0000256" key="5">
    <source>
        <dbReference type="RuleBase" id="RU004478"/>
    </source>
</evidence>
<dbReference type="InterPro" id="IPR000740">
    <property type="entry name" value="GrpE"/>
</dbReference>
<evidence type="ECO:0000256" key="6">
    <source>
        <dbReference type="SAM" id="MobiDB-lite"/>
    </source>
</evidence>
<dbReference type="NCBIfam" id="NF010738">
    <property type="entry name" value="PRK14140.1"/>
    <property type="match status" value="1"/>
</dbReference>
<dbReference type="NCBIfam" id="NF010748">
    <property type="entry name" value="PRK14150.1"/>
    <property type="match status" value="1"/>
</dbReference>
<gene>
    <name evidence="3 7" type="primary">grpE</name>
    <name evidence="7" type="ORF">N8I74_16840</name>
</gene>
<dbReference type="EMBL" id="CP106753">
    <property type="protein sequence ID" value="UXY14966.1"/>
    <property type="molecule type" value="Genomic_DNA"/>
</dbReference>
<keyword evidence="8" id="KW-1185">Reference proteome</keyword>
<dbReference type="InterPro" id="IPR009012">
    <property type="entry name" value="GrpE_head"/>
</dbReference>
<evidence type="ECO:0000256" key="2">
    <source>
        <dbReference type="ARBA" id="ARBA00023186"/>
    </source>
</evidence>
<comment type="subunit">
    <text evidence="3">Homodimer.</text>
</comment>
<dbReference type="SUPFAM" id="SSF51064">
    <property type="entry name" value="Head domain of nucleotide exchange factor GrpE"/>
    <property type="match status" value="1"/>
</dbReference>
<evidence type="ECO:0000313" key="8">
    <source>
        <dbReference type="Proteomes" id="UP001061302"/>
    </source>
</evidence>
<evidence type="ECO:0000256" key="3">
    <source>
        <dbReference type="HAMAP-Rule" id="MF_01151"/>
    </source>
</evidence>
<dbReference type="SUPFAM" id="SSF58014">
    <property type="entry name" value="Coiled-coil domain of nucleotide exchange factor GrpE"/>
    <property type="match status" value="1"/>
</dbReference>
<accession>A0ABY6DN88</accession>
<dbReference type="RefSeq" id="WP_263124317.1">
    <property type="nucleotide sequence ID" value="NZ_CP106753.1"/>
</dbReference>
<comment type="subcellular location">
    <subcellularLocation>
        <location evidence="3">Cytoplasm</location>
    </subcellularLocation>
</comment>
<evidence type="ECO:0000313" key="7">
    <source>
        <dbReference type="EMBL" id="UXY14966.1"/>
    </source>
</evidence>
<evidence type="ECO:0000256" key="1">
    <source>
        <dbReference type="ARBA" id="ARBA00009054"/>
    </source>
</evidence>
<dbReference type="PROSITE" id="PS01071">
    <property type="entry name" value="GRPE"/>
    <property type="match status" value="1"/>
</dbReference>
<name>A0ABY6DN88_9NEIS</name>
<feature type="compositionally biased region" description="Basic and acidic residues" evidence="6">
    <location>
        <begin position="1"/>
        <end position="12"/>
    </location>
</feature>
<dbReference type="InterPro" id="IPR013805">
    <property type="entry name" value="GrpE_CC"/>
</dbReference>
<dbReference type="NCBIfam" id="NF010737">
    <property type="entry name" value="PRK14139.1"/>
    <property type="match status" value="1"/>
</dbReference>
<feature type="region of interest" description="Disordered" evidence="6">
    <location>
        <begin position="1"/>
        <end position="43"/>
    </location>
</feature>
<dbReference type="PRINTS" id="PR00773">
    <property type="entry name" value="GRPEPROTEIN"/>
</dbReference>
<dbReference type="Gene3D" id="2.30.22.10">
    <property type="entry name" value="Head domain of nucleotide exchange factor GrpE"/>
    <property type="match status" value="1"/>
</dbReference>
<dbReference type="Gene3D" id="3.90.20.20">
    <property type="match status" value="1"/>
</dbReference>
<feature type="compositionally biased region" description="Low complexity" evidence="6">
    <location>
        <begin position="18"/>
        <end position="32"/>
    </location>
</feature>
<reference evidence="7" key="1">
    <citation type="submission" date="2022-10" db="EMBL/GenBank/DDBJ databases">
        <title>Chitiniphilus purpureus sp. nov., a novel chitin-degrading bacterium isolated from crawfish pond sediment.</title>
        <authorList>
            <person name="Li K."/>
        </authorList>
    </citation>
    <scope>NUCLEOTIDE SEQUENCE</scope>
    <source>
        <strain evidence="7">CD1</strain>
    </source>
</reference>
<dbReference type="PANTHER" id="PTHR21237">
    <property type="entry name" value="GRPE PROTEIN"/>
    <property type="match status" value="1"/>
</dbReference>
<dbReference type="Proteomes" id="UP001061302">
    <property type="component" value="Chromosome"/>
</dbReference>
<sequence length="186" mass="20216">MSNEQKPEDLHAPVDQGDTAPAAADEASSALAQEEDPSTRLAALTAELEKARQDVLYAKAEGENIRRRAAEEVDKARRFAVEKFARELLSVKDAMDMALLDQSGNFEALKMGVDLTAKALTSAFEKFELLEVAPQAGDRLDPNLHQAISMEPAAQEPNTVVRVLQKGYTLSGRVLRPAMVIVAKGE</sequence>
<proteinExistence type="inferred from homology"/>
<comment type="similarity">
    <text evidence="1 3 5">Belongs to the GrpE family.</text>
</comment>
<dbReference type="PANTHER" id="PTHR21237:SF23">
    <property type="entry name" value="GRPE PROTEIN HOMOLOG, MITOCHONDRIAL"/>
    <property type="match status" value="1"/>
</dbReference>
<dbReference type="HAMAP" id="MF_01151">
    <property type="entry name" value="GrpE"/>
    <property type="match status" value="1"/>
</dbReference>
<organism evidence="7 8">
    <name type="scientific">Chitiniphilus purpureus</name>
    <dbReference type="NCBI Taxonomy" id="2981137"/>
    <lineage>
        <taxon>Bacteria</taxon>
        <taxon>Pseudomonadati</taxon>
        <taxon>Pseudomonadota</taxon>
        <taxon>Betaproteobacteria</taxon>
        <taxon>Neisseriales</taxon>
        <taxon>Chitinibacteraceae</taxon>
        <taxon>Chitiniphilus</taxon>
    </lineage>
</organism>
<comment type="function">
    <text evidence="3 4">Participates actively in the response to hyperosmotic and heat shock by preventing the aggregation of stress-denatured proteins, in association with DnaK and GrpE. It is the nucleotide exchange factor for DnaK and may function as a thermosensor. Unfolded proteins bind initially to DnaJ; upon interaction with the DnaJ-bound protein, DnaK hydrolyzes its bound ATP, resulting in the formation of a stable complex. GrpE releases ADP from DnaK; ATP binding to DnaK triggers the release of the substrate protein, thus completing the reaction cycle. Several rounds of ATP-dependent interactions between DnaJ, DnaK and GrpE are required for fully efficient folding.</text>
</comment>
<dbReference type="Pfam" id="PF01025">
    <property type="entry name" value="GrpE"/>
    <property type="match status" value="1"/>
</dbReference>
<keyword evidence="3" id="KW-0963">Cytoplasm</keyword>
<keyword evidence="2 3" id="KW-0143">Chaperone</keyword>
<dbReference type="CDD" id="cd00446">
    <property type="entry name" value="GrpE"/>
    <property type="match status" value="1"/>
</dbReference>
<protein>
    <recommendedName>
        <fullName evidence="3 4">Protein GrpE</fullName>
    </recommendedName>
    <alternativeName>
        <fullName evidence="3">HSP-70 cofactor</fullName>
    </alternativeName>
</protein>
<evidence type="ECO:0000256" key="4">
    <source>
        <dbReference type="RuleBase" id="RU000639"/>
    </source>
</evidence>
<keyword evidence="3 4" id="KW-0346">Stress response</keyword>